<organism evidence="1 2">
    <name type="scientific">Durusdinium trenchii</name>
    <dbReference type="NCBI Taxonomy" id="1381693"/>
    <lineage>
        <taxon>Eukaryota</taxon>
        <taxon>Sar</taxon>
        <taxon>Alveolata</taxon>
        <taxon>Dinophyceae</taxon>
        <taxon>Suessiales</taxon>
        <taxon>Symbiodiniaceae</taxon>
        <taxon>Durusdinium</taxon>
    </lineage>
</organism>
<reference evidence="1 2" key="1">
    <citation type="submission" date="2024-02" db="EMBL/GenBank/DDBJ databases">
        <authorList>
            <person name="Chen Y."/>
            <person name="Shah S."/>
            <person name="Dougan E. K."/>
            <person name="Thang M."/>
            <person name="Chan C."/>
        </authorList>
    </citation>
    <scope>NUCLEOTIDE SEQUENCE [LARGE SCALE GENOMIC DNA]</scope>
</reference>
<keyword evidence="2" id="KW-1185">Reference proteome</keyword>
<comment type="caution">
    <text evidence="1">The sequence shown here is derived from an EMBL/GenBank/DDBJ whole genome shotgun (WGS) entry which is preliminary data.</text>
</comment>
<gene>
    <name evidence="1" type="ORF">SCF082_LOCUS32517</name>
</gene>
<name>A0ABP0NG23_9DINO</name>
<protein>
    <submittedName>
        <fullName evidence="1">Uncharacterized protein</fullName>
    </submittedName>
</protein>
<accession>A0ABP0NG23</accession>
<proteinExistence type="predicted"/>
<sequence>MSATRSFEQFQNKRTAASSDQPCRIVGNLRLGSSSASELYVPAWVENILDFITHTVRNSHLMVAQHHAIFDQGCQVQGRLYVARVPGHFGLQAEAHGDVNVNPALTNVSHQIRHLSFGMQDAKGWAARPPASLHGAELELRVARQSIPRDMLQHITPLAALLRANDERFARDSRRSPPKKTSGVEKWRFALAHPPKVELCVKGDLLRGDVLACSIAFRGSFSPSKK</sequence>
<evidence type="ECO:0000313" key="1">
    <source>
        <dbReference type="EMBL" id="CAK9062423.1"/>
    </source>
</evidence>
<dbReference type="Proteomes" id="UP001642464">
    <property type="component" value="Unassembled WGS sequence"/>
</dbReference>
<evidence type="ECO:0000313" key="2">
    <source>
        <dbReference type="Proteomes" id="UP001642464"/>
    </source>
</evidence>
<dbReference type="EMBL" id="CAXAMM010028224">
    <property type="protein sequence ID" value="CAK9062423.1"/>
    <property type="molecule type" value="Genomic_DNA"/>
</dbReference>